<evidence type="ECO:0000256" key="1">
    <source>
        <dbReference type="SAM" id="Phobius"/>
    </source>
</evidence>
<reference evidence="2 3" key="1">
    <citation type="journal article" date="2021" name="Elife">
        <title>Chloroplast acquisition without the gene transfer in kleptoplastic sea slugs, Plakobranchus ocellatus.</title>
        <authorList>
            <person name="Maeda T."/>
            <person name="Takahashi S."/>
            <person name="Yoshida T."/>
            <person name="Shimamura S."/>
            <person name="Takaki Y."/>
            <person name="Nagai Y."/>
            <person name="Toyoda A."/>
            <person name="Suzuki Y."/>
            <person name="Arimoto A."/>
            <person name="Ishii H."/>
            <person name="Satoh N."/>
            <person name="Nishiyama T."/>
            <person name="Hasebe M."/>
            <person name="Maruyama T."/>
            <person name="Minagawa J."/>
            <person name="Obokata J."/>
            <person name="Shigenobu S."/>
        </authorList>
    </citation>
    <scope>NUCLEOTIDE SEQUENCE [LARGE SCALE GENOMIC DNA]</scope>
</reference>
<keyword evidence="1" id="KW-0812">Transmembrane</keyword>
<keyword evidence="3" id="KW-1185">Reference proteome</keyword>
<dbReference type="AlphaFoldDB" id="A0AAV4JLX6"/>
<organism evidence="2 3">
    <name type="scientific">Elysia marginata</name>
    <dbReference type="NCBI Taxonomy" id="1093978"/>
    <lineage>
        <taxon>Eukaryota</taxon>
        <taxon>Metazoa</taxon>
        <taxon>Spiralia</taxon>
        <taxon>Lophotrochozoa</taxon>
        <taxon>Mollusca</taxon>
        <taxon>Gastropoda</taxon>
        <taxon>Heterobranchia</taxon>
        <taxon>Euthyneura</taxon>
        <taxon>Panpulmonata</taxon>
        <taxon>Sacoglossa</taxon>
        <taxon>Placobranchoidea</taxon>
        <taxon>Plakobranchidae</taxon>
        <taxon>Elysia</taxon>
    </lineage>
</organism>
<dbReference type="SUPFAM" id="SSF55486">
    <property type="entry name" value="Metalloproteases ('zincins'), catalytic domain"/>
    <property type="match status" value="1"/>
</dbReference>
<evidence type="ECO:0000313" key="3">
    <source>
        <dbReference type="Proteomes" id="UP000762676"/>
    </source>
</evidence>
<name>A0AAV4JLX6_9GAST</name>
<proteinExistence type="predicted"/>
<sequence>MDTIIPGHYNIGGIEKEDRLALKGSGLEQLSYDLSYQETKQYHREHYKVQLQLQNIILVVVVVVVVVVVIVVLVVVAILVVLVLLVVIVVVVIVVLKNKQYFAGRPLLTQVIQKLGGWKVLGNWKNGTWDLNTVMQKVQSDFGVPAFYSYTIQLNNKIEGEKIISLKPTTLGQHLFRRWFYYSGWMVKSYKKLMKIIGKSLVRDASALPQFPPMNENLTKQLLNQFINDSFTMEKNMLTSAREFWYNPSEYTKMSLGNLTTYTGGLIDWTSQIAYLLDNAGINASTEVLVVQKKYFKGWREAALPSWMEYRRHRSASD</sequence>
<accession>A0AAV4JLX6</accession>
<evidence type="ECO:0000313" key="2">
    <source>
        <dbReference type="EMBL" id="GFS23370.1"/>
    </source>
</evidence>
<dbReference type="Gene3D" id="1.10.1380.10">
    <property type="entry name" value="Neutral endopeptidase , domain2"/>
    <property type="match status" value="1"/>
</dbReference>
<dbReference type="EMBL" id="BMAT01013936">
    <property type="protein sequence ID" value="GFS23370.1"/>
    <property type="molecule type" value="Genomic_DNA"/>
</dbReference>
<gene>
    <name evidence="2" type="ORF">ElyMa_006975500</name>
</gene>
<feature type="transmembrane region" description="Helical" evidence="1">
    <location>
        <begin position="53"/>
        <end position="72"/>
    </location>
</feature>
<feature type="transmembrane region" description="Helical" evidence="1">
    <location>
        <begin position="78"/>
        <end position="96"/>
    </location>
</feature>
<dbReference type="InterPro" id="IPR042089">
    <property type="entry name" value="Peptidase_M13_dom_2"/>
</dbReference>
<keyword evidence="1" id="KW-1133">Transmembrane helix</keyword>
<protein>
    <submittedName>
        <fullName evidence="2">Endothelin-converting enzyme 1</fullName>
    </submittedName>
</protein>
<dbReference type="Proteomes" id="UP000762676">
    <property type="component" value="Unassembled WGS sequence"/>
</dbReference>
<keyword evidence="1" id="KW-0472">Membrane</keyword>
<comment type="caution">
    <text evidence="2">The sequence shown here is derived from an EMBL/GenBank/DDBJ whole genome shotgun (WGS) entry which is preliminary data.</text>
</comment>